<organism evidence="1 2">
    <name type="scientific">Corynebacterium crudilactis</name>
    <dbReference type="NCBI Taxonomy" id="1652495"/>
    <lineage>
        <taxon>Bacteria</taxon>
        <taxon>Bacillati</taxon>
        <taxon>Actinomycetota</taxon>
        <taxon>Actinomycetes</taxon>
        <taxon>Mycobacteriales</taxon>
        <taxon>Corynebacteriaceae</taxon>
        <taxon>Corynebacterium</taxon>
    </lineage>
</organism>
<dbReference type="OrthoDB" id="145933at2"/>
<keyword evidence="2" id="KW-1185">Reference proteome</keyword>
<dbReference type="InterPro" id="IPR027417">
    <property type="entry name" value="P-loop_NTPase"/>
</dbReference>
<reference evidence="1 2" key="1">
    <citation type="submission" date="2016-05" db="EMBL/GenBank/DDBJ databases">
        <title>Complete genome sequence of Corynebacterium crudilactis, a new Corynebacterium species isolated from raw cow's milk.</title>
        <authorList>
            <person name="Christian R."/>
            <person name="Zimmermann J."/>
            <person name="Lipski A."/>
            <person name="Kalinowski J."/>
        </authorList>
    </citation>
    <scope>NUCLEOTIDE SEQUENCE [LARGE SCALE GENOMIC DNA]</scope>
    <source>
        <strain evidence="1 2">JZ16</strain>
    </source>
</reference>
<evidence type="ECO:0000313" key="1">
    <source>
        <dbReference type="EMBL" id="ANE02975.1"/>
    </source>
</evidence>
<dbReference type="KEGG" id="ccjz:ccrud_01235"/>
<dbReference type="AlphaFoldDB" id="A0A172QQK6"/>
<gene>
    <name evidence="1" type="ORF">ccrud_01235</name>
</gene>
<proteinExistence type="predicted"/>
<dbReference type="Proteomes" id="UP000076929">
    <property type="component" value="Chromosome"/>
</dbReference>
<dbReference type="SUPFAM" id="SSF52540">
    <property type="entry name" value="P-loop containing nucleoside triphosphate hydrolases"/>
    <property type="match status" value="1"/>
</dbReference>
<evidence type="ECO:0000313" key="2">
    <source>
        <dbReference type="Proteomes" id="UP000076929"/>
    </source>
</evidence>
<dbReference type="EMBL" id="CP015622">
    <property type="protein sequence ID" value="ANE02975.1"/>
    <property type="molecule type" value="Genomic_DNA"/>
</dbReference>
<accession>A0A172QQK6</accession>
<dbReference type="RefSeq" id="WP_066563747.1">
    <property type="nucleotide sequence ID" value="NZ_CP015622.1"/>
</dbReference>
<dbReference type="Gene3D" id="3.40.50.300">
    <property type="entry name" value="P-loop containing nucleotide triphosphate hydrolases"/>
    <property type="match status" value="1"/>
</dbReference>
<name>A0A172QQK6_9CORY</name>
<dbReference type="STRING" id="1652495.ccrud_01235"/>
<protein>
    <submittedName>
        <fullName evidence="1">DUF1611 domain-containing protein</fullName>
    </submittedName>
</protein>
<sequence>MTITLNQPVTTSTVLPLPARFQASYTTRLVAEGVEKRASDFWLETAGTPKAGDVVIARVTQINNHKRVETPESRKAILFEGALVMLAYGNRYAADQFLAHVPEDLGPCHLVAAGGIAGTVTALHDRMDEPTEIEPLGLLTDANGTVNVRDFAAHQNPLNVEAKPNRPQVIAVLGTSMNSGKSTTLACLVNGLDAAGHKVAAGKITGTGAGNDRMIYHDAGAHSVIDFTDFGYPTTFKLNFAEIRALSINMINVLADTGADTVIVEIADGIYQGETSRLLRDQLFQHSIDHVVFSAVDALGAKAGVSELQAAGLHVAAASGVMTASPLATAEATEVLNVPVIPTYDLTNPATVTAVLATAQKSHA</sequence>